<organism evidence="2 3">
    <name type="scientific">Enterovirga rhinocerotis</name>
    <dbReference type="NCBI Taxonomy" id="1339210"/>
    <lineage>
        <taxon>Bacteria</taxon>
        <taxon>Pseudomonadati</taxon>
        <taxon>Pseudomonadota</taxon>
        <taxon>Alphaproteobacteria</taxon>
        <taxon>Hyphomicrobiales</taxon>
        <taxon>Methylobacteriaceae</taxon>
        <taxon>Enterovirga</taxon>
    </lineage>
</organism>
<dbReference type="EMBL" id="SNZR01000017">
    <property type="protein sequence ID" value="TDR85381.1"/>
    <property type="molecule type" value="Genomic_DNA"/>
</dbReference>
<sequence length="368" mass="40127">MSSEDTKDVLRAFDGHASRRSILKGAAAFGAGGTAFLQLAEALAQASAEDVARLTILSQPGIVPEILKDVTVPMFNKSHPKTSVVFEAASNAVAYPKMLAQRSNPVVSGGMVNDLFAQRGINDKMWAKFDPELVPNAANLPADLKTPGGFGIPFHLTPWGIMYNPDKVEKPTSWTDLWNPKYKGRVSMWDVYYDAYIMAGVVTGKGPDVQAGIKAWEPHKANIGAWVNSPTLEEDLVSRGEMWLAPHWGSWTAMAKSQGKNVAFTIPKEGGVQWAGHMQLCAGFSPAVSKLTQIYMNTWLSDECQLAWIERGLYSPASTKVQIPEALKSNPAIISAEEALKTLVRPDFVKLAAEMPKLKSLIDRTLKS</sequence>
<dbReference type="AlphaFoldDB" id="A0A4R7BJM2"/>
<dbReference type="InterPro" id="IPR006311">
    <property type="entry name" value="TAT_signal"/>
</dbReference>
<dbReference type="OrthoDB" id="6529964at2"/>
<protein>
    <submittedName>
        <fullName evidence="2">Spermidine/putrescine-binding protein</fullName>
    </submittedName>
</protein>
<keyword evidence="3" id="KW-1185">Reference proteome</keyword>
<dbReference type="GO" id="GO:0015888">
    <property type="term" value="P:thiamine transport"/>
    <property type="evidence" value="ECO:0007669"/>
    <property type="project" value="TreeGrafter"/>
</dbReference>
<dbReference type="GO" id="GO:0030976">
    <property type="term" value="F:thiamine pyrophosphate binding"/>
    <property type="evidence" value="ECO:0007669"/>
    <property type="project" value="TreeGrafter"/>
</dbReference>
<dbReference type="Proteomes" id="UP000295122">
    <property type="component" value="Unassembled WGS sequence"/>
</dbReference>
<comment type="caution">
    <text evidence="2">The sequence shown here is derived from an EMBL/GenBank/DDBJ whole genome shotgun (WGS) entry which is preliminary data.</text>
</comment>
<evidence type="ECO:0000313" key="3">
    <source>
        <dbReference type="Proteomes" id="UP000295122"/>
    </source>
</evidence>
<dbReference type="Pfam" id="PF13343">
    <property type="entry name" value="SBP_bac_6"/>
    <property type="match status" value="1"/>
</dbReference>
<dbReference type="GO" id="GO:0030975">
    <property type="term" value="F:thiamine binding"/>
    <property type="evidence" value="ECO:0007669"/>
    <property type="project" value="TreeGrafter"/>
</dbReference>
<evidence type="ECO:0000256" key="1">
    <source>
        <dbReference type="ARBA" id="ARBA00022729"/>
    </source>
</evidence>
<name>A0A4R7BJM2_9HYPH</name>
<dbReference type="SUPFAM" id="SSF53850">
    <property type="entry name" value="Periplasmic binding protein-like II"/>
    <property type="match status" value="1"/>
</dbReference>
<reference evidence="2 3" key="1">
    <citation type="submission" date="2019-03" db="EMBL/GenBank/DDBJ databases">
        <title>Genomic Encyclopedia of Type Strains, Phase IV (KMG-IV): sequencing the most valuable type-strain genomes for metagenomic binning, comparative biology and taxonomic classification.</title>
        <authorList>
            <person name="Goeker M."/>
        </authorList>
    </citation>
    <scope>NUCLEOTIDE SEQUENCE [LARGE SCALE GENOMIC DNA]</scope>
    <source>
        <strain evidence="2 3">DSM 25903</strain>
    </source>
</reference>
<proteinExistence type="predicted"/>
<keyword evidence="1" id="KW-0732">Signal</keyword>
<dbReference type="GO" id="GO:0030288">
    <property type="term" value="C:outer membrane-bounded periplasmic space"/>
    <property type="evidence" value="ECO:0007669"/>
    <property type="project" value="TreeGrafter"/>
</dbReference>
<gene>
    <name evidence="2" type="ORF">EV668_4502</name>
</gene>
<dbReference type="PANTHER" id="PTHR30006">
    <property type="entry name" value="THIAMINE-BINDING PERIPLASMIC PROTEIN-RELATED"/>
    <property type="match status" value="1"/>
</dbReference>
<dbReference type="PROSITE" id="PS51318">
    <property type="entry name" value="TAT"/>
    <property type="match status" value="1"/>
</dbReference>
<dbReference type="RefSeq" id="WP_133774343.1">
    <property type="nucleotide sequence ID" value="NZ_SNZR01000017.1"/>
</dbReference>
<dbReference type="PANTHER" id="PTHR30006:SF2">
    <property type="entry name" value="ABC TRANSPORTER SUBSTRATE-BINDING PROTEIN"/>
    <property type="match status" value="1"/>
</dbReference>
<accession>A0A4R7BJM2</accession>
<dbReference type="Gene3D" id="3.40.190.10">
    <property type="entry name" value="Periplasmic binding protein-like II"/>
    <property type="match status" value="2"/>
</dbReference>
<evidence type="ECO:0000313" key="2">
    <source>
        <dbReference type="EMBL" id="TDR85381.1"/>
    </source>
</evidence>